<accession>A0A7U2QVP8</accession>
<evidence type="ECO:0000313" key="1">
    <source>
        <dbReference type="EMBL" id="QRD86082.1"/>
    </source>
</evidence>
<dbReference type="Proteomes" id="UP000596276">
    <property type="component" value="Chromosome 3"/>
</dbReference>
<gene>
    <name evidence="1" type="ORF">F9C07_5100</name>
</gene>
<name>A0A7U2QVP8_ASPFN</name>
<reference evidence="2" key="1">
    <citation type="journal article" date="2021" name="G3 (Bethesda)">
        <title>Chromosome assembled and annotated genome sequence of Aspergillus flavus NRRL 3357.</title>
        <authorList>
            <person name="Skerker J.M."/>
            <person name="Pianalto K.M."/>
            <person name="Mondo S.J."/>
            <person name="Yang K."/>
            <person name="Arkin A.P."/>
            <person name="Keller N.P."/>
            <person name="Grigoriev I.V."/>
            <person name="Louise Glass N.L."/>
        </authorList>
    </citation>
    <scope>NUCLEOTIDE SEQUENCE [LARGE SCALE GENOMIC DNA]</scope>
    <source>
        <strain evidence="2">ATCC 200026 / FGSC A1120 / IAM 13836 / NRRL 3357 / JCM 12722 / SRRC 167</strain>
    </source>
</reference>
<dbReference type="VEuPathDB" id="FungiDB:F9C07_5100"/>
<keyword evidence="2" id="KW-1185">Reference proteome</keyword>
<organism evidence="1 2">
    <name type="scientific">Aspergillus flavus (strain ATCC 200026 / FGSC A1120 / IAM 13836 / NRRL 3357 / JCM 12722 / SRRC 167)</name>
    <dbReference type="NCBI Taxonomy" id="332952"/>
    <lineage>
        <taxon>Eukaryota</taxon>
        <taxon>Fungi</taxon>
        <taxon>Dikarya</taxon>
        <taxon>Ascomycota</taxon>
        <taxon>Pezizomycotina</taxon>
        <taxon>Eurotiomycetes</taxon>
        <taxon>Eurotiomycetidae</taxon>
        <taxon>Eurotiales</taxon>
        <taxon>Aspergillaceae</taxon>
        <taxon>Aspergillus</taxon>
        <taxon>Aspergillus subgen. Circumdati</taxon>
    </lineage>
</organism>
<dbReference type="EMBL" id="CP044620">
    <property type="protein sequence ID" value="QRD86082.1"/>
    <property type="molecule type" value="Genomic_DNA"/>
</dbReference>
<evidence type="ECO:0000313" key="2">
    <source>
        <dbReference type="Proteomes" id="UP000596276"/>
    </source>
</evidence>
<dbReference type="AlphaFoldDB" id="A0A7U2QVP8"/>
<sequence length="105" mass="11681">MSAAAQYYYVSVVAVHGLNPKNKVNHAERTWESNGKLWLEDFLPNKLPRARTMLFGYKSNVSIESSSAGVREQAQNLLIQLGLERKTFACASETCGNEISNSWSA</sequence>
<proteinExistence type="predicted"/>
<protein>
    <submittedName>
        <fullName evidence="1">Uncharacterized protein</fullName>
    </submittedName>
</protein>
<dbReference type="OMA" id="NERHADN"/>